<dbReference type="RefSeq" id="WP_379882126.1">
    <property type="nucleotide sequence ID" value="NZ_JBHPON010000002.1"/>
</dbReference>
<dbReference type="PANTHER" id="PTHR35006">
    <property type="entry name" value="GLYOXALASE FAMILY PROTEIN (AFU_ORTHOLOGUE AFUA_5G14830)"/>
    <property type="match status" value="1"/>
</dbReference>
<dbReference type="InterPro" id="IPR004360">
    <property type="entry name" value="Glyas_Fos-R_dOase_dom"/>
</dbReference>
<dbReference type="Pfam" id="PF00903">
    <property type="entry name" value="Glyoxalase"/>
    <property type="match status" value="1"/>
</dbReference>
<dbReference type="Proteomes" id="UP001596116">
    <property type="component" value="Unassembled WGS sequence"/>
</dbReference>
<dbReference type="CDD" id="cd07262">
    <property type="entry name" value="VOC_like"/>
    <property type="match status" value="1"/>
</dbReference>
<feature type="domain" description="VOC" evidence="1">
    <location>
        <begin position="3"/>
        <end position="124"/>
    </location>
</feature>
<dbReference type="PANTHER" id="PTHR35006:SF1">
    <property type="entry name" value="BLL2941 PROTEIN"/>
    <property type="match status" value="1"/>
</dbReference>
<dbReference type="InterPro" id="IPR037523">
    <property type="entry name" value="VOC_core"/>
</dbReference>
<keyword evidence="3" id="KW-1185">Reference proteome</keyword>
<dbReference type="InterPro" id="IPR029068">
    <property type="entry name" value="Glyas_Bleomycin-R_OHBP_Dase"/>
</dbReference>
<dbReference type="EMBL" id="JBHPON010000002">
    <property type="protein sequence ID" value="MFC6036632.1"/>
    <property type="molecule type" value="Genomic_DNA"/>
</dbReference>
<protein>
    <submittedName>
        <fullName evidence="2">VOC family protein</fullName>
    </submittedName>
</protein>
<dbReference type="PROSITE" id="PS51819">
    <property type="entry name" value="VOC"/>
    <property type="match status" value="1"/>
</dbReference>
<evidence type="ECO:0000313" key="2">
    <source>
        <dbReference type="EMBL" id="MFC6036632.1"/>
    </source>
</evidence>
<dbReference type="Gene3D" id="3.10.180.10">
    <property type="entry name" value="2,3-Dihydroxybiphenyl 1,2-Dioxygenase, domain 1"/>
    <property type="match status" value="1"/>
</dbReference>
<name>A0ABW1L140_9PROT</name>
<reference evidence="2 3" key="1">
    <citation type="submission" date="2024-09" db="EMBL/GenBank/DDBJ databases">
        <authorList>
            <person name="Zhang Z.-H."/>
        </authorList>
    </citation>
    <scope>NUCLEOTIDE SEQUENCE [LARGE SCALE GENOMIC DNA]</scope>
    <source>
        <strain evidence="2 3">HHTR114</strain>
    </source>
</reference>
<comment type="caution">
    <text evidence="2">The sequence shown here is derived from an EMBL/GenBank/DDBJ whole genome shotgun (WGS) entry which is preliminary data.</text>
</comment>
<gene>
    <name evidence="2" type="ORF">ACFMB1_13825</name>
</gene>
<accession>A0ABW1L140</accession>
<dbReference type="SUPFAM" id="SSF54593">
    <property type="entry name" value="Glyoxalase/Bleomycin resistance protein/Dihydroxybiphenyl dioxygenase"/>
    <property type="match status" value="1"/>
</dbReference>
<sequence>MAMFTHMVLGTNDLEKATAFYDATLGALGYKNMGPMGDHGMMYGQDAPEFIVTKPANGKPATYANGGTLGFVAPSRKAVHAFHEEGLKAGGTCEGEPGPRAFAPTAYAAYLRDPDGNKICTYCFAAE</sequence>
<organism evidence="2 3">
    <name type="scientific">Hyphococcus aureus</name>
    <dbReference type="NCBI Taxonomy" id="2666033"/>
    <lineage>
        <taxon>Bacteria</taxon>
        <taxon>Pseudomonadati</taxon>
        <taxon>Pseudomonadota</taxon>
        <taxon>Alphaproteobacteria</taxon>
        <taxon>Parvularculales</taxon>
        <taxon>Parvularculaceae</taxon>
        <taxon>Hyphococcus</taxon>
    </lineage>
</organism>
<evidence type="ECO:0000259" key="1">
    <source>
        <dbReference type="PROSITE" id="PS51819"/>
    </source>
</evidence>
<proteinExistence type="predicted"/>
<evidence type="ECO:0000313" key="3">
    <source>
        <dbReference type="Proteomes" id="UP001596116"/>
    </source>
</evidence>